<dbReference type="Proteomes" id="UP000008909">
    <property type="component" value="Unassembled WGS sequence"/>
</dbReference>
<gene>
    <name evidence="1" type="ORF">CLF_101354</name>
</gene>
<proteinExistence type="predicted"/>
<evidence type="ECO:0000313" key="2">
    <source>
        <dbReference type="Proteomes" id="UP000008909"/>
    </source>
</evidence>
<dbReference type="AlphaFoldDB" id="G7Y5K2"/>
<accession>G7Y5K2</accession>
<keyword evidence="2" id="KW-1185">Reference proteome</keyword>
<protein>
    <submittedName>
        <fullName evidence="1">Uncharacterized protein</fullName>
    </submittedName>
</protein>
<dbReference type="EMBL" id="DF142877">
    <property type="protein sequence ID" value="GAA48238.1"/>
    <property type="molecule type" value="Genomic_DNA"/>
</dbReference>
<reference evidence="1" key="1">
    <citation type="journal article" date="2011" name="Genome Biol.">
        <title>The draft genome of the carcinogenic human liver fluke Clonorchis sinensis.</title>
        <authorList>
            <person name="Wang X."/>
            <person name="Chen W."/>
            <person name="Huang Y."/>
            <person name="Sun J."/>
            <person name="Men J."/>
            <person name="Liu H."/>
            <person name="Luo F."/>
            <person name="Guo L."/>
            <person name="Lv X."/>
            <person name="Deng C."/>
            <person name="Zhou C."/>
            <person name="Fan Y."/>
            <person name="Li X."/>
            <person name="Huang L."/>
            <person name="Hu Y."/>
            <person name="Liang C."/>
            <person name="Hu X."/>
            <person name="Xu J."/>
            <person name="Yu X."/>
        </authorList>
    </citation>
    <scope>NUCLEOTIDE SEQUENCE [LARGE SCALE GENOMIC DNA]</scope>
    <source>
        <strain evidence="1">Henan</strain>
    </source>
</reference>
<name>G7Y5K2_CLOSI</name>
<reference key="2">
    <citation type="submission" date="2011-10" db="EMBL/GenBank/DDBJ databases">
        <title>The genome and transcriptome sequence of Clonorchis sinensis provide insights into the carcinogenic liver fluke.</title>
        <authorList>
            <person name="Wang X."/>
            <person name="Huang Y."/>
            <person name="Chen W."/>
            <person name="Liu H."/>
            <person name="Guo L."/>
            <person name="Chen Y."/>
            <person name="Luo F."/>
            <person name="Zhou W."/>
            <person name="Sun J."/>
            <person name="Mao Q."/>
            <person name="Liang P."/>
            <person name="Zhou C."/>
            <person name="Tian Y."/>
            <person name="Men J."/>
            <person name="Lv X."/>
            <person name="Huang L."/>
            <person name="Zhou J."/>
            <person name="Hu Y."/>
            <person name="Li R."/>
            <person name="Zhang F."/>
            <person name="Lei H."/>
            <person name="Li X."/>
            <person name="Hu X."/>
            <person name="Liang C."/>
            <person name="Xu J."/>
            <person name="Wu Z."/>
            <person name="Yu X."/>
        </authorList>
    </citation>
    <scope>NUCLEOTIDE SEQUENCE</scope>
    <source>
        <strain>Henan</strain>
    </source>
</reference>
<sequence length="156" mass="17735">MTLSGHRKGRQQNIRIGEQFNQLHEATARSFSEGQRVSVREYSGKHPTCSTGLILCRRDKVLYEIQVGPTRWIRPINQLRPTGAQIPPTGPSELSPEMLLDTSDLGTIPENPEAASLEAQLERGLKPRRWTDRIRKPTRPLQLETRLQSYVNKLQG</sequence>
<evidence type="ECO:0000313" key="1">
    <source>
        <dbReference type="EMBL" id="GAA48238.1"/>
    </source>
</evidence>
<organism evidence="1 2">
    <name type="scientific">Clonorchis sinensis</name>
    <name type="common">Chinese liver fluke</name>
    <dbReference type="NCBI Taxonomy" id="79923"/>
    <lineage>
        <taxon>Eukaryota</taxon>
        <taxon>Metazoa</taxon>
        <taxon>Spiralia</taxon>
        <taxon>Lophotrochozoa</taxon>
        <taxon>Platyhelminthes</taxon>
        <taxon>Trematoda</taxon>
        <taxon>Digenea</taxon>
        <taxon>Opisthorchiida</taxon>
        <taxon>Opisthorchiata</taxon>
        <taxon>Opisthorchiidae</taxon>
        <taxon>Clonorchis</taxon>
    </lineage>
</organism>